<feature type="region of interest" description="Disordered" evidence="1">
    <location>
        <begin position="1"/>
        <end position="20"/>
    </location>
</feature>
<name>A0A8H5SGB2_9HYPO</name>
<dbReference type="Proteomes" id="UP000530670">
    <property type="component" value="Unassembled WGS sequence"/>
</dbReference>
<gene>
    <name evidence="2" type="ORF">FTJAE_265</name>
</gene>
<evidence type="ECO:0000256" key="1">
    <source>
        <dbReference type="SAM" id="MobiDB-lite"/>
    </source>
</evidence>
<proteinExistence type="predicted"/>
<evidence type="ECO:0000313" key="3">
    <source>
        <dbReference type="Proteomes" id="UP000530670"/>
    </source>
</evidence>
<organism evidence="2 3">
    <name type="scientific">Fusarium tjaetaba</name>
    <dbReference type="NCBI Taxonomy" id="1567544"/>
    <lineage>
        <taxon>Eukaryota</taxon>
        <taxon>Fungi</taxon>
        <taxon>Dikarya</taxon>
        <taxon>Ascomycota</taxon>
        <taxon>Pezizomycotina</taxon>
        <taxon>Sordariomycetes</taxon>
        <taxon>Hypocreomycetidae</taxon>
        <taxon>Hypocreales</taxon>
        <taxon>Nectriaceae</taxon>
        <taxon>Fusarium</taxon>
        <taxon>Fusarium fujikuroi species complex</taxon>
    </lineage>
</organism>
<dbReference type="GeneID" id="59301135"/>
<keyword evidence="3" id="KW-1185">Reference proteome</keyword>
<dbReference type="EMBL" id="JAAQRI010000010">
    <property type="protein sequence ID" value="KAF5651088.1"/>
    <property type="molecule type" value="Genomic_DNA"/>
</dbReference>
<sequence length="505" mass="56868">MDDDTQDWAFSDSGLAYNTGKPGRDKFKIIRVKPTSEKSLSSKAKVSFANMDTELTKTDFTEQENDWDIKTTPTTELVLLVGECMAERDDELLSAEYRNNTPRTMNVASFDSKRHAYLNTRDSGLIVRLLGDNAERRRFFTLEDRQDGLCNLRPLASVKTNGAYKKVYWYSEFFVGDRQTRREDQAANIKRTIAKYVSDTIENLDVPVRPRASQLSEDERTCSSIDPASSLQSLCMSAMAMYEETGSIDDLEGLFTASQIARGSSDPCAVLDEKKHYLWECIRQLGQGDMTRRGARRLLEAYKLWPHAINSVAERILTTDSIVQLNDGLCMGALWHLTEVLPDALYRPLIFQFCETASRMTFDDDRSLQAAILDAYEMTEGMMGSPFPTVHKVLPLSAETTLYLASARVSYDDLILKSLDKTIQSLHLDCPTNEQDTPIDSATLIATLAETSDVHLASELVKLKIQADAMKMVAPLRSWRKYISKDKDIHAAIVNKFTKESSGTI</sequence>
<accession>A0A8H5SGB2</accession>
<dbReference type="RefSeq" id="XP_037212613.1">
    <property type="nucleotide sequence ID" value="XM_037348865.1"/>
</dbReference>
<protein>
    <submittedName>
        <fullName evidence="2">Uncharacterized protein</fullName>
    </submittedName>
</protein>
<comment type="caution">
    <text evidence="2">The sequence shown here is derived from an EMBL/GenBank/DDBJ whole genome shotgun (WGS) entry which is preliminary data.</text>
</comment>
<evidence type="ECO:0000313" key="2">
    <source>
        <dbReference type="EMBL" id="KAF5651088.1"/>
    </source>
</evidence>
<dbReference type="AlphaFoldDB" id="A0A8H5SGB2"/>
<reference evidence="2 3" key="1">
    <citation type="submission" date="2020-05" db="EMBL/GenBank/DDBJ databases">
        <title>Identification and distribution of gene clusters putatively required for synthesis of sphingolipid metabolism inhibitors in phylogenetically diverse species of the filamentous fungus Fusarium.</title>
        <authorList>
            <person name="Kim H.-S."/>
            <person name="Busman M."/>
            <person name="Brown D.W."/>
            <person name="Divon H."/>
            <person name="Uhlig S."/>
            <person name="Proctor R.H."/>
        </authorList>
    </citation>
    <scope>NUCLEOTIDE SEQUENCE [LARGE SCALE GENOMIC DNA]</scope>
    <source>
        <strain evidence="2 3">NRRL 66243</strain>
    </source>
</reference>
<dbReference type="OrthoDB" id="5106734at2759"/>